<keyword evidence="2" id="KW-1185">Reference proteome</keyword>
<name>A0A1E5UVI7_9POAL</name>
<protein>
    <submittedName>
        <fullName evidence="1">Uncharacterized protein</fullName>
    </submittedName>
</protein>
<dbReference type="Proteomes" id="UP000095767">
    <property type="component" value="Unassembled WGS sequence"/>
</dbReference>
<reference evidence="1 2" key="1">
    <citation type="submission" date="2016-09" db="EMBL/GenBank/DDBJ databases">
        <title>The draft genome of Dichanthelium oligosanthes: A C3 panicoid grass species.</title>
        <authorList>
            <person name="Studer A.J."/>
            <person name="Schnable J.C."/>
            <person name="Brutnell T.P."/>
        </authorList>
    </citation>
    <scope>NUCLEOTIDE SEQUENCE [LARGE SCALE GENOMIC DNA]</scope>
    <source>
        <strain evidence="2">cv. Kellogg 1175</strain>
        <tissue evidence="1">Leaf</tissue>
    </source>
</reference>
<dbReference type="AlphaFoldDB" id="A0A1E5UVI7"/>
<evidence type="ECO:0000313" key="1">
    <source>
        <dbReference type="EMBL" id="OEL16828.1"/>
    </source>
</evidence>
<dbReference type="EMBL" id="LWDX02061886">
    <property type="protein sequence ID" value="OEL16828.1"/>
    <property type="molecule type" value="Genomic_DNA"/>
</dbReference>
<proteinExistence type="predicted"/>
<evidence type="ECO:0000313" key="2">
    <source>
        <dbReference type="Proteomes" id="UP000095767"/>
    </source>
</evidence>
<organism evidence="1 2">
    <name type="scientific">Dichanthelium oligosanthes</name>
    <dbReference type="NCBI Taxonomy" id="888268"/>
    <lineage>
        <taxon>Eukaryota</taxon>
        <taxon>Viridiplantae</taxon>
        <taxon>Streptophyta</taxon>
        <taxon>Embryophyta</taxon>
        <taxon>Tracheophyta</taxon>
        <taxon>Spermatophyta</taxon>
        <taxon>Magnoliopsida</taxon>
        <taxon>Liliopsida</taxon>
        <taxon>Poales</taxon>
        <taxon>Poaceae</taxon>
        <taxon>PACMAD clade</taxon>
        <taxon>Panicoideae</taxon>
        <taxon>Panicodae</taxon>
        <taxon>Paniceae</taxon>
        <taxon>Dichantheliinae</taxon>
        <taxon>Dichanthelium</taxon>
    </lineage>
</organism>
<comment type="caution">
    <text evidence="1">The sequence shown here is derived from an EMBL/GenBank/DDBJ whole genome shotgun (WGS) entry which is preliminary data.</text>
</comment>
<sequence length="92" mass="9916">MNAGGSRPVKAGHQFPVGRIDWALAQGGPLCPAHRHRRSRLRTSRCCGAALEYLAAERERCQAQQEVSTSSPATCCWRSATTRPVSPSPTVA</sequence>
<accession>A0A1E5UVI7</accession>
<gene>
    <name evidence="1" type="ORF">BAE44_0022151</name>
</gene>